<reference evidence="1 2" key="1">
    <citation type="submission" date="2023-07" db="EMBL/GenBank/DDBJ databases">
        <title>Sorghum-associated microbial communities from plants grown in Nebraska, USA.</title>
        <authorList>
            <person name="Schachtman D."/>
        </authorList>
    </citation>
    <scope>NUCLEOTIDE SEQUENCE [LARGE SCALE GENOMIC DNA]</scope>
    <source>
        <strain evidence="1 2">DS1781</strain>
    </source>
</reference>
<dbReference type="InterPro" id="IPR015813">
    <property type="entry name" value="Pyrv/PenolPyrv_kinase-like_dom"/>
</dbReference>
<protein>
    <submittedName>
        <fullName evidence="1">2-methylisocitrate lyase-like PEP mutase family enzyme</fullName>
    </submittedName>
</protein>
<dbReference type="InterPro" id="IPR039556">
    <property type="entry name" value="ICL/PEPM"/>
</dbReference>
<dbReference type="Pfam" id="PF13714">
    <property type="entry name" value="PEP_mutase"/>
    <property type="match status" value="1"/>
</dbReference>
<organism evidence="1 2">
    <name type="scientific">Variovorax soli</name>
    <dbReference type="NCBI Taxonomy" id="376815"/>
    <lineage>
        <taxon>Bacteria</taxon>
        <taxon>Pseudomonadati</taxon>
        <taxon>Pseudomonadota</taxon>
        <taxon>Betaproteobacteria</taxon>
        <taxon>Burkholderiales</taxon>
        <taxon>Comamonadaceae</taxon>
        <taxon>Variovorax</taxon>
    </lineage>
</organism>
<keyword evidence="2" id="KW-1185">Reference proteome</keyword>
<dbReference type="Proteomes" id="UP001184230">
    <property type="component" value="Unassembled WGS sequence"/>
</dbReference>
<accession>A0ABU1N941</accession>
<dbReference type="PANTHER" id="PTHR42905:SF16">
    <property type="entry name" value="CARBOXYPHOSPHONOENOLPYRUVATE PHOSPHONOMUTASE-LIKE PROTEIN (AFU_ORTHOLOGUE AFUA_5G07230)"/>
    <property type="match status" value="1"/>
</dbReference>
<dbReference type="EMBL" id="JAVDRF010000001">
    <property type="protein sequence ID" value="MDR6534963.1"/>
    <property type="molecule type" value="Genomic_DNA"/>
</dbReference>
<gene>
    <name evidence="1" type="ORF">J2739_000723</name>
</gene>
<sequence length="271" mass="28555">MTRTVAEKRALFRQLHAEGCFVLPNPWDLGSARFLESLGFQALATTSSGFAWSRGQADGALSRAQVLAHLRELVAATELPVNADFESGFAADAQGVAQGVRMAIDTGVAGLSIEDSTGDADHPLYDIDVAVARLRAARAAIDQEGGETLLVGRAENFFLGHPDLADTIARLKAYSEAGADCLYAPGIRTREQISAVVAAVAPKPVNLLIGSTSEFTLQDIAGLGVRRVSVGGALARAAWGGFMRAARPLLEGRFDGFRDAASGQELNQLFG</sequence>
<name>A0ABU1N941_9BURK</name>
<dbReference type="RefSeq" id="WP_309898586.1">
    <property type="nucleotide sequence ID" value="NZ_JAVDRF010000001.1"/>
</dbReference>
<dbReference type="SUPFAM" id="SSF51621">
    <property type="entry name" value="Phosphoenolpyruvate/pyruvate domain"/>
    <property type="match status" value="1"/>
</dbReference>
<proteinExistence type="predicted"/>
<dbReference type="CDD" id="cd00377">
    <property type="entry name" value="ICL_PEPM"/>
    <property type="match status" value="1"/>
</dbReference>
<comment type="caution">
    <text evidence="1">The sequence shown here is derived from an EMBL/GenBank/DDBJ whole genome shotgun (WGS) entry which is preliminary data.</text>
</comment>
<dbReference type="InterPro" id="IPR040442">
    <property type="entry name" value="Pyrv_kinase-like_dom_sf"/>
</dbReference>
<dbReference type="Gene3D" id="6.10.250.2750">
    <property type="match status" value="1"/>
</dbReference>
<dbReference type="Gene3D" id="3.20.20.60">
    <property type="entry name" value="Phosphoenolpyruvate-binding domains"/>
    <property type="match status" value="1"/>
</dbReference>
<dbReference type="PANTHER" id="PTHR42905">
    <property type="entry name" value="PHOSPHOENOLPYRUVATE CARBOXYLASE"/>
    <property type="match status" value="1"/>
</dbReference>
<evidence type="ECO:0000313" key="2">
    <source>
        <dbReference type="Proteomes" id="UP001184230"/>
    </source>
</evidence>
<evidence type="ECO:0000313" key="1">
    <source>
        <dbReference type="EMBL" id="MDR6534963.1"/>
    </source>
</evidence>